<keyword evidence="2" id="KW-1185">Reference proteome</keyword>
<dbReference type="Proteomes" id="UP000735302">
    <property type="component" value="Unassembled WGS sequence"/>
</dbReference>
<proteinExistence type="predicted"/>
<protein>
    <submittedName>
        <fullName evidence="1">Uncharacterized protein</fullName>
    </submittedName>
</protein>
<organism evidence="1 2">
    <name type="scientific">Plakobranchus ocellatus</name>
    <dbReference type="NCBI Taxonomy" id="259542"/>
    <lineage>
        <taxon>Eukaryota</taxon>
        <taxon>Metazoa</taxon>
        <taxon>Spiralia</taxon>
        <taxon>Lophotrochozoa</taxon>
        <taxon>Mollusca</taxon>
        <taxon>Gastropoda</taxon>
        <taxon>Heterobranchia</taxon>
        <taxon>Euthyneura</taxon>
        <taxon>Panpulmonata</taxon>
        <taxon>Sacoglossa</taxon>
        <taxon>Placobranchoidea</taxon>
        <taxon>Plakobranchidae</taxon>
        <taxon>Plakobranchus</taxon>
    </lineage>
</organism>
<dbReference type="EMBL" id="BLXT01004892">
    <property type="protein sequence ID" value="GFO17785.1"/>
    <property type="molecule type" value="Genomic_DNA"/>
</dbReference>
<evidence type="ECO:0000313" key="1">
    <source>
        <dbReference type="EMBL" id="GFO17785.1"/>
    </source>
</evidence>
<dbReference type="AlphaFoldDB" id="A0AAV4BAZ5"/>
<comment type="caution">
    <text evidence="1">The sequence shown here is derived from an EMBL/GenBank/DDBJ whole genome shotgun (WGS) entry which is preliminary data.</text>
</comment>
<gene>
    <name evidence="1" type="ORF">PoB_004429000</name>
</gene>
<reference evidence="1 2" key="1">
    <citation type="journal article" date="2021" name="Elife">
        <title>Chloroplast acquisition without the gene transfer in kleptoplastic sea slugs, Plakobranchus ocellatus.</title>
        <authorList>
            <person name="Maeda T."/>
            <person name="Takahashi S."/>
            <person name="Yoshida T."/>
            <person name="Shimamura S."/>
            <person name="Takaki Y."/>
            <person name="Nagai Y."/>
            <person name="Toyoda A."/>
            <person name="Suzuki Y."/>
            <person name="Arimoto A."/>
            <person name="Ishii H."/>
            <person name="Satoh N."/>
            <person name="Nishiyama T."/>
            <person name="Hasebe M."/>
            <person name="Maruyama T."/>
            <person name="Minagawa J."/>
            <person name="Obokata J."/>
            <person name="Shigenobu S."/>
        </authorList>
    </citation>
    <scope>NUCLEOTIDE SEQUENCE [LARGE SCALE GENOMIC DNA]</scope>
</reference>
<sequence>MQRVSTPVFPQANSQAESAVEILKQTLALGPLMGRELKTKAPILLDILLPNLLRDADVRAADEKTKRAYKLNYDHKNSFAADPEKSFYLVNSPAGVLPIDHKQLQPLPKESSGGVPASGSLPASNDIGISLSSPNTTVSTTFTFTPINKL</sequence>
<evidence type="ECO:0000313" key="2">
    <source>
        <dbReference type="Proteomes" id="UP000735302"/>
    </source>
</evidence>
<accession>A0AAV4BAZ5</accession>
<name>A0AAV4BAZ5_9GAST</name>